<evidence type="ECO:0000256" key="1">
    <source>
        <dbReference type="SAM" id="Phobius"/>
    </source>
</evidence>
<evidence type="ECO:0000313" key="2">
    <source>
        <dbReference type="EMBL" id="ALT05320.1"/>
    </source>
</evidence>
<keyword evidence="1" id="KW-0812">Transmembrane</keyword>
<dbReference type="RefSeq" id="WP_017826638.1">
    <property type="nucleotide sequence ID" value="NZ_QQAE01000111.1"/>
</dbReference>
<organism evidence="2">
    <name type="scientific">Clostridium botulinum</name>
    <dbReference type="NCBI Taxonomy" id="1491"/>
    <lineage>
        <taxon>Bacteria</taxon>
        <taxon>Bacillati</taxon>
        <taxon>Bacillota</taxon>
        <taxon>Clostridia</taxon>
        <taxon>Eubacteriales</taxon>
        <taxon>Clostridiaceae</taxon>
        <taxon>Clostridium</taxon>
    </lineage>
</organism>
<feature type="transmembrane region" description="Helical" evidence="1">
    <location>
        <begin position="16"/>
        <end position="36"/>
    </location>
</feature>
<geneLocation type="plasmid" evidence="2">
    <name>p12/29</name>
</geneLocation>
<reference evidence="2" key="1">
    <citation type="journal article" date="2016" name="Genome Biol. Evol.">
        <title>Evolution of chromosomal Clostridium botulinum type E neurotoxin gene clusters: evidence provided by their rare plasmid borne counterparts.</title>
        <authorList>
            <person name="Carter A.T."/>
            <person name="Austin J.W."/>
            <person name="Weedmark K.A."/>
            <person name="Peck M.W."/>
        </authorList>
    </citation>
    <scope>NUCLEOTIDE SEQUENCE</scope>
    <source>
        <strain evidence="2">IFR 12/29</strain>
        <plasmid evidence="2">p12/29</plasmid>
    </source>
</reference>
<name>A0A126JHY3_CLOBO</name>
<dbReference type="EMBL" id="KT897275">
    <property type="protein sequence ID" value="ALT05320.1"/>
    <property type="molecule type" value="Genomic_DNA"/>
</dbReference>
<dbReference type="AlphaFoldDB" id="A0A126JHY3"/>
<keyword evidence="1" id="KW-0472">Membrane</keyword>
<evidence type="ECO:0008006" key="3">
    <source>
        <dbReference type="Google" id="ProtNLM"/>
    </source>
</evidence>
<dbReference type="PROSITE" id="PS51257">
    <property type="entry name" value="PROKAR_LIPOPROTEIN"/>
    <property type="match status" value="1"/>
</dbReference>
<keyword evidence="1" id="KW-1133">Transmembrane helix</keyword>
<proteinExistence type="predicted"/>
<keyword evidence="2" id="KW-0614">Plasmid</keyword>
<protein>
    <recommendedName>
        <fullName evidence="3">Lipoprotein</fullName>
    </recommendedName>
</protein>
<accession>A0A126JHY3</accession>
<sequence>MSIKLLYDKFMSLSSSHLLFMILGGCVIYMILRFFYGNRL</sequence>